<dbReference type="Pfam" id="PF13560">
    <property type="entry name" value="HTH_31"/>
    <property type="match status" value="1"/>
</dbReference>
<dbReference type="SUPFAM" id="SSF47413">
    <property type="entry name" value="lambda repressor-like DNA-binding domains"/>
    <property type="match status" value="1"/>
</dbReference>
<dbReference type="CDD" id="cd00093">
    <property type="entry name" value="HTH_XRE"/>
    <property type="match status" value="1"/>
</dbReference>
<dbReference type="Gene3D" id="3.30.450.180">
    <property type="match status" value="1"/>
</dbReference>
<dbReference type="Proteomes" id="UP000284824">
    <property type="component" value="Unassembled WGS sequence"/>
</dbReference>
<dbReference type="RefSeq" id="WP_127936287.1">
    <property type="nucleotide sequence ID" value="NZ_SAUN01000001.1"/>
</dbReference>
<evidence type="ECO:0000256" key="1">
    <source>
        <dbReference type="SAM" id="MobiDB-lite"/>
    </source>
</evidence>
<feature type="region of interest" description="Disordered" evidence="1">
    <location>
        <begin position="285"/>
        <end position="306"/>
    </location>
</feature>
<organism evidence="3 4">
    <name type="scientific">Nonomuraea polychroma</name>
    <dbReference type="NCBI Taxonomy" id="46176"/>
    <lineage>
        <taxon>Bacteria</taxon>
        <taxon>Bacillati</taxon>
        <taxon>Actinomycetota</taxon>
        <taxon>Actinomycetes</taxon>
        <taxon>Streptosporangiales</taxon>
        <taxon>Streptosporangiaceae</taxon>
        <taxon>Nonomuraea</taxon>
    </lineage>
</organism>
<evidence type="ECO:0000259" key="2">
    <source>
        <dbReference type="PROSITE" id="PS50943"/>
    </source>
</evidence>
<dbReference type="EMBL" id="SAUN01000001">
    <property type="protein sequence ID" value="RVX44540.1"/>
    <property type="molecule type" value="Genomic_DNA"/>
</dbReference>
<dbReference type="PANTHER" id="PTHR35010:SF2">
    <property type="entry name" value="BLL4672 PROTEIN"/>
    <property type="match status" value="1"/>
</dbReference>
<dbReference type="PROSITE" id="PS50943">
    <property type="entry name" value="HTH_CROC1"/>
    <property type="match status" value="1"/>
</dbReference>
<dbReference type="InterPro" id="IPR010982">
    <property type="entry name" value="Lambda_DNA-bd_dom_sf"/>
</dbReference>
<name>A0A438MFE6_9ACTN</name>
<dbReference type="GO" id="GO:0003677">
    <property type="term" value="F:DNA binding"/>
    <property type="evidence" value="ECO:0007669"/>
    <property type="project" value="InterPro"/>
</dbReference>
<proteinExistence type="predicted"/>
<dbReference type="PANTHER" id="PTHR35010">
    <property type="entry name" value="BLL4672 PROTEIN-RELATED"/>
    <property type="match status" value="1"/>
</dbReference>
<dbReference type="InterPro" id="IPR041413">
    <property type="entry name" value="MLTR_LBD"/>
</dbReference>
<dbReference type="Gene3D" id="1.10.260.40">
    <property type="entry name" value="lambda repressor-like DNA-binding domains"/>
    <property type="match status" value="1"/>
</dbReference>
<dbReference type="AlphaFoldDB" id="A0A438MFE6"/>
<comment type="caution">
    <text evidence="3">The sequence shown here is derived from an EMBL/GenBank/DDBJ whole genome shotgun (WGS) entry which is preliminary data.</text>
</comment>
<feature type="domain" description="HTH cro/C1-type" evidence="2">
    <location>
        <begin position="42"/>
        <end position="89"/>
    </location>
</feature>
<dbReference type="SMART" id="SM00530">
    <property type="entry name" value="HTH_XRE"/>
    <property type="match status" value="1"/>
</dbReference>
<gene>
    <name evidence="3" type="ORF">EDD27_7282</name>
</gene>
<evidence type="ECO:0000313" key="4">
    <source>
        <dbReference type="Proteomes" id="UP000284824"/>
    </source>
</evidence>
<protein>
    <submittedName>
        <fullName evidence="3">Helix-turn-helix protein</fullName>
    </submittedName>
</protein>
<dbReference type="InterPro" id="IPR001387">
    <property type="entry name" value="Cro/C1-type_HTH"/>
</dbReference>
<dbReference type="OrthoDB" id="4336585at2"/>
<accession>A0A438MFE6</accession>
<sequence>MDSIEVAPSRGPLADFLTARRAAVSAAEHGLPEPPYRRRVPGLRREEVAQLAGISTDYYTRLEQGRVRTASRSVLSAIGRALRLNDDQHRHLFQLAYPDVLEHPGEADQHITPQTARLLINLVDTPALVLGRYLDILAWNRLGTALLGDLAATKPAHRNYVRMVFLDDHVRSLQADWRARAQEAVSSLRMAAGAYPDQPRLRELVGELSLRDEDFRTWWADHLVTVHTSGRSRLRHPVVGEFSVDWQALTSIDDQEHVIVLLTAPHGSPDHEAIKRLDAWAHRQRLRPSHPQADAVPTRSSPRGYA</sequence>
<keyword evidence="4" id="KW-1185">Reference proteome</keyword>
<reference evidence="3 4" key="1">
    <citation type="submission" date="2019-01" db="EMBL/GenBank/DDBJ databases">
        <title>Sequencing the genomes of 1000 actinobacteria strains.</title>
        <authorList>
            <person name="Klenk H.-P."/>
        </authorList>
    </citation>
    <scope>NUCLEOTIDE SEQUENCE [LARGE SCALE GENOMIC DNA]</scope>
    <source>
        <strain evidence="3 4">DSM 43925</strain>
    </source>
</reference>
<evidence type="ECO:0000313" key="3">
    <source>
        <dbReference type="EMBL" id="RVX44540.1"/>
    </source>
</evidence>
<dbReference type="Pfam" id="PF17765">
    <property type="entry name" value="MLTR_LBD"/>
    <property type="match status" value="1"/>
</dbReference>